<dbReference type="AlphaFoldDB" id="A0A820R5R2"/>
<dbReference type="Proteomes" id="UP000663862">
    <property type="component" value="Unassembled WGS sequence"/>
</dbReference>
<dbReference type="Pfam" id="PF01129">
    <property type="entry name" value="ART"/>
    <property type="match status" value="1"/>
</dbReference>
<evidence type="ECO:0000256" key="9">
    <source>
        <dbReference type="ARBA" id="ARBA00047597"/>
    </source>
</evidence>
<dbReference type="InterPro" id="IPR004170">
    <property type="entry name" value="WWE_dom"/>
</dbReference>
<dbReference type="Proteomes" id="UP000663869">
    <property type="component" value="Unassembled WGS sequence"/>
</dbReference>
<dbReference type="SMART" id="SM00678">
    <property type="entry name" value="WWE"/>
    <property type="match status" value="1"/>
</dbReference>
<reference evidence="13" key="1">
    <citation type="submission" date="2021-02" db="EMBL/GenBank/DDBJ databases">
        <authorList>
            <person name="Nowell W R."/>
        </authorList>
    </citation>
    <scope>NUCLEOTIDE SEQUENCE</scope>
</reference>
<proteinExistence type="inferred from homology"/>
<dbReference type="SUPFAM" id="SSF117839">
    <property type="entry name" value="WWE domain"/>
    <property type="match status" value="1"/>
</dbReference>
<dbReference type="PANTHER" id="PTHR10339">
    <property type="entry name" value="ADP-RIBOSYLTRANSFERASE"/>
    <property type="match status" value="1"/>
</dbReference>
<dbReference type="GO" id="GO:0016779">
    <property type="term" value="F:nucleotidyltransferase activity"/>
    <property type="evidence" value="ECO:0007669"/>
    <property type="project" value="UniProtKB-KW"/>
</dbReference>
<evidence type="ECO:0000256" key="1">
    <source>
        <dbReference type="ARBA" id="ARBA00004613"/>
    </source>
</evidence>
<organism evidence="13 14">
    <name type="scientific">Rotaria socialis</name>
    <dbReference type="NCBI Taxonomy" id="392032"/>
    <lineage>
        <taxon>Eukaryota</taxon>
        <taxon>Metazoa</taxon>
        <taxon>Spiralia</taxon>
        <taxon>Gnathifera</taxon>
        <taxon>Rotifera</taxon>
        <taxon>Eurotatoria</taxon>
        <taxon>Bdelloidea</taxon>
        <taxon>Philodinida</taxon>
        <taxon>Philodinidae</taxon>
        <taxon>Rotaria</taxon>
    </lineage>
</organism>
<evidence type="ECO:0000256" key="5">
    <source>
        <dbReference type="ARBA" id="ARBA00022676"/>
    </source>
</evidence>
<keyword evidence="10" id="KW-0521">NADP</keyword>
<keyword evidence="3" id="KW-0964">Secreted</keyword>
<keyword evidence="6 10" id="KW-0808">Transferase</keyword>
<dbReference type="GO" id="GO:0003950">
    <property type="term" value="F:NAD+ poly-ADP-ribosyltransferase activity"/>
    <property type="evidence" value="ECO:0007669"/>
    <property type="project" value="TreeGrafter"/>
</dbReference>
<evidence type="ECO:0000256" key="4">
    <source>
        <dbReference type="ARBA" id="ARBA00022656"/>
    </source>
</evidence>
<evidence type="ECO:0000256" key="7">
    <source>
        <dbReference type="ARBA" id="ARBA00022695"/>
    </source>
</evidence>
<protein>
    <recommendedName>
        <fullName evidence="10">NAD(P)(+)--arginine ADP-ribosyltransferase</fullName>
        <ecNumber evidence="10">2.4.2.31</ecNumber>
    </recommendedName>
    <alternativeName>
        <fullName evidence="10">Mono(ADP-ribosyl)transferase</fullName>
    </alternativeName>
</protein>
<dbReference type="Gene3D" id="3.30.720.50">
    <property type="match status" value="1"/>
</dbReference>
<dbReference type="GO" id="GO:0008270">
    <property type="term" value="F:zinc ion binding"/>
    <property type="evidence" value="ECO:0007669"/>
    <property type="project" value="InterPro"/>
</dbReference>
<dbReference type="Gene3D" id="3.90.176.10">
    <property type="entry name" value="Toxin ADP-ribosyltransferase, Chain A, domain 1"/>
    <property type="match status" value="1"/>
</dbReference>
<keyword evidence="4" id="KW-0800">Toxin</keyword>
<comment type="subcellular location">
    <subcellularLocation>
        <location evidence="1">Secreted</location>
    </subcellularLocation>
</comment>
<dbReference type="PROSITE" id="PS50918">
    <property type="entry name" value="WWE"/>
    <property type="match status" value="1"/>
</dbReference>
<evidence type="ECO:0000313" key="13">
    <source>
        <dbReference type="EMBL" id="CAF4435868.1"/>
    </source>
</evidence>
<evidence type="ECO:0000313" key="12">
    <source>
        <dbReference type="EMBL" id="CAF3384084.1"/>
    </source>
</evidence>
<comment type="similarity">
    <text evidence="2 10">Belongs to the Arg-specific ADP-ribosyltransferase family.</text>
</comment>
<dbReference type="EMBL" id="CAJNYU010000700">
    <property type="protein sequence ID" value="CAF3384084.1"/>
    <property type="molecule type" value="Genomic_DNA"/>
</dbReference>
<evidence type="ECO:0000256" key="3">
    <source>
        <dbReference type="ARBA" id="ARBA00022525"/>
    </source>
</evidence>
<dbReference type="InterPro" id="IPR050999">
    <property type="entry name" value="ADP-ribosyltransferase_ARG"/>
</dbReference>
<comment type="catalytic activity">
    <reaction evidence="9 10">
        <text>L-arginyl-[protein] + NAD(+) = N(omega)-(ADP-D-ribosyl)-L-arginyl-[protein] + nicotinamide + H(+)</text>
        <dbReference type="Rhea" id="RHEA:19149"/>
        <dbReference type="Rhea" id="RHEA-COMP:10532"/>
        <dbReference type="Rhea" id="RHEA-COMP:15087"/>
        <dbReference type="ChEBI" id="CHEBI:15378"/>
        <dbReference type="ChEBI" id="CHEBI:17154"/>
        <dbReference type="ChEBI" id="CHEBI:29965"/>
        <dbReference type="ChEBI" id="CHEBI:57540"/>
        <dbReference type="ChEBI" id="CHEBI:142554"/>
        <dbReference type="EC" id="2.4.2.31"/>
    </reaction>
</comment>
<keyword evidence="5 10" id="KW-0328">Glycosyltransferase</keyword>
<dbReference type="Pfam" id="PF02825">
    <property type="entry name" value="WWE"/>
    <property type="match status" value="1"/>
</dbReference>
<dbReference type="PANTHER" id="PTHR10339:SF25">
    <property type="entry name" value="SECRETED EXOENZYME S"/>
    <property type="match status" value="1"/>
</dbReference>
<evidence type="ECO:0000256" key="2">
    <source>
        <dbReference type="ARBA" id="ARBA00009558"/>
    </source>
</evidence>
<evidence type="ECO:0000256" key="8">
    <source>
        <dbReference type="ARBA" id="ARBA00023026"/>
    </source>
</evidence>
<keyword evidence="7" id="KW-0548">Nucleotidyltransferase</keyword>
<sequence length="329" mass="37953">MNTSDSITVFWYFKNGDVRNANSNIEWVKYRDIEMQIIEEAYQQGKPEVLLDKYRIDLKECIQFNRTNSSKQRPVRRQIGCKIQECLREERFNSPLLRTSTPSYGNALAWCPFLTEWLKSSAGKKAVLDFPSAIDACIDGILQEAVKSQSDSVTEAQWMVEQLRSCKMKPRRETSNVCIHLYTRESFLYRVLNTALRDADHSKLATLGPLCFLIRDYSRTCIDYIGTVYRGVDFSLTTIFSYKKAVGSWRTWPSYTSTSKNRKMAEFRGNTLFIIEITNVKLSSPRAYDVAEISQFPSEEEVLLPAGVSFQVISVEPDLKQKYIIQIKL</sequence>
<keyword evidence="8" id="KW-0843">Virulence</keyword>
<dbReference type="EC" id="2.4.2.31" evidence="10"/>
<evidence type="ECO:0000259" key="11">
    <source>
        <dbReference type="PROSITE" id="PS50918"/>
    </source>
</evidence>
<dbReference type="InterPro" id="IPR018123">
    <property type="entry name" value="WWE-dom_subgr"/>
</dbReference>
<gene>
    <name evidence="12" type="ORF">FME351_LOCUS7528</name>
    <name evidence="13" type="ORF">TSG867_LOCUS15750</name>
</gene>
<dbReference type="InterPro" id="IPR037197">
    <property type="entry name" value="WWE_dom_sf"/>
</dbReference>
<dbReference type="EMBL" id="CAJOBQ010000932">
    <property type="protein sequence ID" value="CAF4435868.1"/>
    <property type="molecule type" value="Genomic_DNA"/>
</dbReference>
<dbReference type="GO" id="GO:0005576">
    <property type="term" value="C:extracellular region"/>
    <property type="evidence" value="ECO:0007669"/>
    <property type="project" value="UniProtKB-SubCell"/>
</dbReference>
<accession>A0A820R5R2</accession>
<evidence type="ECO:0000256" key="6">
    <source>
        <dbReference type="ARBA" id="ARBA00022679"/>
    </source>
</evidence>
<name>A0A820R5R2_9BILA</name>
<evidence type="ECO:0000256" key="10">
    <source>
        <dbReference type="RuleBase" id="RU361228"/>
    </source>
</evidence>
<comment type="caution">
    <text evidence="13">The sequence shown here is derived from an EMBL/GenBank/DDBJ whole genome shotgun (WGS) entry which is preliminary data.</text>
</comment>
<evidence type="ECO:0000313" key="14">
    <source>
        <dbReference type="Proteomes" id="UP000663862"/>
    </source>
</evidence>
<dbReference type="GO" id="GO:0090729">
    <property type="term" value="F:toxin activity"/>
    <property type="evidence" value="ECO:0007669"/>
    <property type="project" value="UniProtKB-KW"/>
</dbReference>
<dbReference type="PROSITE" id="PS51996">
    <property type="entry name" value="TR_MART"/>
    <property type="match status" value="1"/>
</dbReference>
<dbReference type="SUPFAM" id="SSF56399">
    <property type="entry name" value="ADP-ribosylation"/>
    <property type="match status" value="1"/>
</dbReference>
<dbReference type="GO" id="GO:0106274">
    <property type="term" value="F:NAD+-protein-arginine ADP-ribosyltransferase activity"/>
    <property type="evidence" value="ECO:0007669"/>
    <property type="project" value="UniProtKB-EC"/>
</dbReference>
<dbReference type="InterPro" id="IPR000768">
    <property type="entry name" value="ART"/>
</dbReference>
<keyword evidence="10" id="KW-0520">NAD</keyword>
<feature type="domain" description="WWE" evidence="11">
    <location>
        <begin position="1"/>
        <end position="77"/>
    </location>
</feature>